<proteinExistence type="predicted"/>
<dbReference type="GeneID" id="25337164"/>
<dbReference type="VEuPathDB" id="ToxoDB:EMWEY_00031780"/>
<dbReference type="RefSeq" id="XP_013337200.1">
    <property type="nucleotide sequence ID" value="XM_013481746.1"/>
</dbReference>
<dbReference type="EMBL" id="HG721875">
    <property type="protein sequence ID" value="CDJ60550.1"/>
    <property type="molecule type" value="Genomic_DNA"/>
</dbReference>
<keyword evidence="4" id="KW-1185">Reference proteome</keyword>
<keyword evidence="2" id="KW-0812">Transmembrane</keyword>
<dbReference type="Proteomes" id="UP000030763">
    <property type="component" value="Unassembled WGS sequence"/>
</dbReference>
<evidence type="ECO:0000313" key="4">
    <source>
        <dbReference type="Proteomes" id="UP000030763"/>
    </source>
</evidence>
<reference evidence="3" key="2">
    <citation type="submission" date="2013-10" db="EMBL/GenBank/DDBJ databases">
        <authorList>
            <person name="Aslett M."/>
        </authorList>
    </citation>
    <scope>NUCLEOTIDE SEQUENCE [LARGE SCALE GENOMIC DNA]</scope>
    <source>
        <strain evidence="3">Weybridge</strain>
    </source>
</reference>
<feature type="region of interest" description="Disordered" evidence="1">
    <location>
        <begin position="320"/>
        <end position="360"/>
    </location>
</feature>
<feature type="region of interest" description="Disordered" evidence="1">
    <location>
        <begin position="282"/>
        <end position="303"/>
    </location>
</feature>
<accession>U6MFZ6</accession>
<evidence type="ECO:0000256" key="1">
    <source>
        <dbReference type="SAM" id="MobiDB-lite"/>
    </source>
</evidence>
<evidence type="ECO:0000256" key="2">
    <source>
        <dbReference type="SAM" id="Phobius"/>
    </source>
</evidence>
<organism evidence="3 4">
    <name type="scientific">Eimeria maxima</name>
    <name type="common">Coccidian parasite</name>
    <dbReference type="NCBI Taxonomy" id="5804"/>
    <lineage>
        <taxon>Eukaryota</taxon>
        <taxon>Sar</taxon>
        <taxon>Alveolata</taxon>
        <taxon>Apicomplexa</taxon>
        <taxon>Conoidasida</taxon>
        <taxon>Coccidia</taxon>
        <taxon>Eucoccidiorida</taxon>
        <taxon>Eimeriorina</taxon>
        <taxon>Eimeriidae</taxon>
        <taxon>Eimeria</taxon>
    </lineage>
</organism>
<feature type="transmembrane region" description="Helical" evidence="2">
    <location>
        <begin position="59"/>
        <end position="77"/>
    </location>
</feature>
<gene>
    <name evidence="3" type="ORF">EMWEY_00031780</name>
</gene>
<feature type="compositionally biased region" description="Basic and acidic residues" evidence="1">
    <location>
        <begin position="320"/>
        <end position="335"/>
    </location>
</feature>
<feature type="region of interest" description="Disordered" evidence="1">
    <location>
        <begin position="84"/>
        <end position="105"/>
    </location>
</feature>
<keyword evidence="2" id="KW-0472">Membrane</keyword>
<evidence type="ECO:0000313" key="3">
    <source>
        <dbReference type="EMBL" id="CDJ60550.1"/>
    </source>
</evidence>
<feature type="region of interest" description="Disordered" evidence="1">
    <location>
        <begin position="378"/>
        <end position="414"/>
    </location>
</feature>
<sequence length="589" mass="65302">MHVEVKDAGLTWLDWLRRQRGAGDAIPPDAQHNSENTSETVAEDGTFALKKFMGKQVGVTKPLLAVFLLVLLSGFIFRVSTKRNSPNLSSPSLSPHRLSSQNKAASLSPDDAIIRRYLDDLDKVKNGMEEAWDYLEQPAQEAFQKYFTPSHGEGQELTGGPLATISEHVAQMQECEFPSHSSAKVRKDFLQHVQLLLTICRMVTLRLEQLKWDPFSENKNRSPWSSFLPEEPDSNSDLEGAFGISSSVKADVSWDEAWRVGSEQGQLVGGEVDEAPDIEVPRSPLAHEEPDSNSGLEDPFGISSSMKADDFLNAVTMAEDARRQSVDGEEPERIYAKVPRSPPVYEDLDSNSGLEDPLGISSSMKADDFLNAVRMVEDARRQSVDGEEPEGEDVKVPRSPPVHEDLDSNSGPADTLDNYSLLTSAQFLESVGIFGGNEIQKVPIKLASRLNSALGIDESRNISNLDARYYFERFLQAFGEVDPASATPPAAKHQIPYSGKPFRTGALAQAAAQIFRQSEGNINYAKVLKMHRIADNWTPEGVKEATEQQEEANKYNVEQRLLIKGEQMRVLRKKGIQNSDLEMIALFLL</sequence>
<dbReference type="AlphaFoldDB" id="U6MFZ6"/>
<keyword evidence="2" id="KW-1133">Transmembrane helix</keyword>
<feature type="compositionally biased region" description="Basic and acidic residues" evidence="1">
    <location>
        <begin position="392"/>
        <end position="406"/>
    </location>
</feature>
<reference evidence="3" key="1">
    <citation type="submission" date="2013-10" db="EMBL/GenBank/DDBJ databases">
        <title>Genomic analysis of the causative agents of coccidiosis in chickens.</title>
        <authorList>
            <person name="Reid A.J."/>
            <person name="Blake D."/>
            <person name="Billington K."/>
            <person name="Browne H."/>
            <person name="Dunn M."/>
            <person name="Hung S."/>
            <person name="Kawahara F."/>
            <person name="Miranda-Saavedra D."/>
            <person name="Mourier T."/>
            <person name="Nagra H."/>
            <person name="Otto T.D."/>
            <person name="Rawlings N."/>
            <person name="Sanchez A."/>
            <person name="Sanders M."/>
            <person name="Subramaniam C."/>
            <person name="Tay Y."/>
            <person name="Dear P."/>
            <person name="Doerig C."/>
            <person name="Gruber A."/>
            <person name="Parkinson J."/>
            <person name="Shirley M."/>
            <person name="Wan K.L."/>
            <person name="Berriman M."/>
            <person name="Tomley F."/>
            <person name="Pain A."/>
        </authorList>
    </citation>
    <scope>NUCLEOTIDE SEQUENCE [LARGE SCALE GENOMIC DNA]</scope>
    <source>
        <strain evidence="3">Weybridge</strain>
    </source>
</reference>
<protein>
    <submittedName>
        <fullName evidence="3">Uncharacterized protein</fullName>
    </submittedName>
</protein>
<name>U6MFZ6_EIMMA</name>
<feature type="compositionally biased region" description="Low complexity" evidence="1">
    <location>
        <begin position="84"/>
        <end position="100"/>
    </location>
</feature>